<dbReference type="Proteomes" id="UP000037043">
    <property type="component" value="Unassembled WGS sequence"/>
</dbReference>
<organism evidence="1 2">
    <name type="scientific">Clostridium homopropionicum DSM 5847</name>
    <dbReference type="NCBI Taxonomy" id="1121318"/>
    <lineage>
        <taxon>Bacteria</taxon>
        <taxon>Bacillati</taxon>
        <taxon>Bacillota</taxon>
        <taxon>Clostridia</taxon>
        <taxon>Eubacteriales</taxon>
        <taxon>Clostridiaceae</taxon>
        <taxon>Clostridium</taxon>
    </lineage>
</organism>
<dbReference type="STRING" id="36844.SAMN04488501_12236"/>
<reference evidence="2" key="1">
    <citation type="submission" date="2015-08" db="EMBL/GenBank/DDBJ databases">
        <title>Genome sequence of the strict anaerobe Clostridium homopropionicum LuHBu1 (DSM 5847T).</title>
        <authorList>
            <person name="Poehlein A."/>
            <person name="Beck M."/>
            <person name="Schiel-Bengelsdorf B."/>
            <person name="Bengelsdorf F.R."/>
            <person name="Daniel R."/>
            <person name="Duerre P."/>
        </authorList>
    </citation>
    <scope>NUCLEOTIDE SEQUENCE [LARGE SCALE GENOMIC DNA]</scope>
    <source>
        <strain evidence="2">DSM 5847</strain>
    </source>
</reference>
<accession>A0A0L6Z7B0</accession>
<proteinExistence type="predicted"/>
<evidence type="ECO:0000313" key="2">
    <source>
        <dbReference type="Proteomes" id="UP000037043"/>
    </source>
</evidence>
<dbReference type="EMBL" id="LHUR01000032">
    <property type="protein sequence ID" value="KOA18849.1"/>
    <property type="molecule type" value="Genomic_DNA"/>
</dbReference>
<dbReference type="PATRIC" id="fig|1121318.3.peg.2801"/>
<evidence type="ECO:0000313" key="1">
    <source>
        <dbReference type="EMBL" id="KOA18849.1"/>
    </source>
</evidence>
<sequence length="150" mass="16819">MKLKSKFLLYSWLFLIIVIGSGCGVSQDKKNIYSNNDIIAQEADSFSFGTRSDTGNSKDEVNIKYSGFYGADTIWIIEAEENQEIILKYNSNVKSGDFKLVLINPKKEIENILVGTQQGDKTIKLTKGKYVIKIVGRNAKGEINITRSEI</sequence>
<name>A0A0L6Z7B0_9CLOT</name>
<dbReference type="PROSITE" id="PS51257">
    <property type="entry name" value="PROKAR_LIPOPROTEIN"/>
    <property type="match status" value="1"/>
</dbReference>
<protein>
    <recommendedName>
        <fullName evidence="3">Lipoprotein</fullName>
    </recommendedName>
</protein>
<dbReference type="RefSeq" id="WP_052222273.1">
    <property type="nucleotide sequence ID" value="NZ_LHUR01000032.1"/>
</dbReference>
<evidence type="ECO:0008006" key="3">
    <source>
        <dbReference type="Google" id="ProtNLM"/>
    </source>
</evidence>
<keyword evidence="2" id="KW-1185">Reference proteome</keyword>
<gene>
    <name evidence="1" type="ORF">CLHOM_27880</name>
</gene>
<comment type="caution">
    <text evidence="1">The sequence shown here is derived from an EMBL/GenBank/DDBJ whole genome shotgun (WGS) entry which is preliminary data.</text>
</comment>
<dbReference type="AlphaFoldDB" id="A0A0L6Z7B0"/>